<protein>
    <submittedName>
        <fullName evidence="1">Uncharacterized protein</fullName>
    </submittedName>
</protein>
<name>A0ABR8XF82_9BACL</name>
<evidence type="ECO:0000313" key="1">
    <source>
        <dbReference type="EMBL" id="MBD8027871.1"/>
    </source>
</evidence>
<dbReference type="RefSeq" id="WP_191708291.1">
    <property type="nucleotide sequence ID" value="NZ_JACSQA010000026.1"/>
</dbReference>
<dbReference type="EMBL" id="JACSQA010000026">
    <property type="protein sequence ID" value="MBD8027871.1"/>
    <property type="molecule type" value="Genomic_DNA"/>
</dbReference>
<gene>
    <name evidence="1" type="ORF">H9636_14555</name>
</gene>
<organism evidence="1 2">
    <name type="scientific">Ureibacillus galli</name>
    <dbReference type="NCBI Taxonomy" id="2762222"/>
    <lineage>
        <taxon>Bacteria</taxon>
        <taxon>Bacillati</taxon>
        <taxon>Bacillota</taxon>
        <taxon>Bacilli</taxon>
        <taxon>Bacillales</taxon>
        <taxon>Caryophanaceae</taxon>
        <taxon>Ureibacillus</taxon>
    </lineage>
</organism>
<keyword evidence="2" id="KW-1185">Reference proteome</keyword>
<evidence type="ECO:0000313" key="2">
    <source>
        <dbReference type="Proteomes" id="UP000640930"/>
    </source>
</evidence>
<comment type="caution">
    <text evidence="1">The sequence shown here is derived from an EMBL/GenBank/DDBJ whole genome shotgun (WGS) entry which is preliminary data.</text>
</comment>
<dbReference type="Proteomes" id="UP000640930">
    <property type="component" value="Unassembled WGS sequence"/>
</dbReference>
<reference evidence="1 2" key="1">
    <citation type="submission" date="2020-08" db="EMBL/GenBank/DDBJ databases">
        <title>A Genomic Blueprint of the Chicken Gut Microbiome.</title>
        <authorList>
            <person name="Gilroy R."/>
            <person name="Ravi A."/>
            <person name="Getino M."/>
            <person name="Pursley I."/>
            <person name="Horton D.L."/>
            <person name="Alikhan N.-F."/>
            <person name="Baker D."/>
            <person name="Gharbi K."/>
            <person name="Hall N."/>
            <person name="Watson M."/>
            <person name="Adriaenssens E.M."/>
            <person name="Foster-Nyarko E."/>
            <person name="Jarju S."/>
            <person name="Secka A."/>
            <person name="Antonio M."/>
            <person name="Oren A."/>
            <person name="Chaudhuri R."/>
            <person name="La Ragione R.M."/>
            <person name="Hildebrand F."/>
            <person name="Pallen M.J."/>
        </authorList>
    </citation>
    <scope>NUCLEOTIDE SEQUENCE [LARGE SCALE GENOMIC DNA]</scope>
    <source>
        <strain evidence="1 2">Re31</strain>
    </source>
</reference>
<sequence>MASYVLLLKEYEDDETVVYKFGPNEEIMGKIELNKNKITRRFSELESLPDQNIPSKFYFDRAAQRLAVCLVREGGIFPEKTAFES</sequence>
<proteinExistence type="predicted"/>
<accession>A0ABR8XF82</accession>